<protein>
    <submittedName>
        <fullName evidence="2">Alpha-related fimbriae chaperone 2</fullName>
    </submittedName>
</protein>
<evidence type="ECO:0000256" key="1">
    <source>
        <dbReference type="SAM" id="SignalP"/>
    </source>
</evidence>
<feature type="signal peptide" evidence="1">
    <location>
        <begin position="1"/>
        <end position="18"/>
    </location>
</feature>
<name>A0A380PWI0_YERFR</name>
<evidence type="ECO:0000313" key="2">
    <source>
        <dbReference type="EMBL" id="SUP77955.1"/>
    </source>
</evidence>
<dbReference type="EMBL" id="UHJA01000001">
    <property type="protein sequence ID" value="SUP77955.1"/>
    <property type="molecule type" value="Genomic_DNA"/>
</dbReference>
<dbReference type="AlphaFoldDB" id="A0A380PWI0"/>
<proteinExistence type="predicted"/>
<reference evidence="2 3" key="1">
    <citation type="submission" date="2018-06" db="EMBL/GenBank/DDBJ databases">
        <authorList>
            <consortium name="Pathogen Informatics"/>
            <person name="Doyle S."/>
        </authorList>
    </citation>
    <scope>NUCLEOTIDE SEQUENCE [LARGE SCALE GENOMIC DNA]</scope>
    <source>
        <strain evidence="2 3">NCTC11470</strain>
    </source>
</reference>
<dbReference type="RefSeq" id="WP_032911378.1">
    <property type="nucleotide sequence ID" value="NZ_CP023964.1"/>
</dbReference>
<gene>
    <name evidence="2" type="ORF">NCTC11470_03047</name>
</gene>
<dbReference type="OrthoDB" id="9003790at2"/>
<dbReference type="Gene3D" id="2.60.40.10">
    <property type="entry name" value="Immunoglobulins"/>
    <property type="match status" value="1"/>
</dbReference>
<dbReference type="GeneID" id="57904918"/>
<organism evidence="2 3">
    <name type="scientific">Yersinia frederiksenii</name>
    <dbReference type="NCBI Taxonomy" id="29484"/>
    <lineage>
        <taxon>Bacteria</taxon>
        <taxon>Pseudomonadati</taxon>
        <taxon>Pseudomonadota</taxon>
        <taxon>Gammaproteobacteria</taxon>
        <taxon>Enterobacterales</taxon>
        <taxon>Yersiniaceae</taxon>
        <taxon>Yersinia</taxon>
    </lineage>
</organism>
<dbReference type="InterPro" id="IPR013783">
    <property type="entry name" value="Ig-like_fold"/>
</dbReference>
<dbReference type="Proteomes" id="UP000254835">
    <property type="component" value="Unassembled WGS sequence"/>
</dbReference>
<evidence type="ECO:0000313" key="3">
    <source>
        <dbReference type="Proteomes" id="UP000254835"/>
    </source>
</evidence>
<accession>A0A380PWI0</accession>
<keyword evidence="1" id="KW-0732">Signal</keyword>
<feature type="chain" id="PRO_5017012176" evidence="1">
    <location>
        <begin position="19"/>
        <end position="215"/>
    </location>
</feature>
<sequence>MKPLLFVAASWLPLNAFAAIDIQPHVLEIQQASAVVNVINHSSVTEYITVQLYQINNPGVPPDQESLISVGEQLQPSLFAVPSKLTLGPKQSGRILLKALQAPDKEQIYRLSVMPEKNLQVGGGHGGVVAVQLSYMGLVRHLPASSYPQWVHHCIDGKLKLQNIGNTRLHWQQLKTQQGEIENFNLYPEKYRQLTVSNLQGIVEDKFFSLQCSTG</sequence>